<dbReference type="EMBL" id="JANIIK010000036">
    <property type="protein sequence ID" value="KAJ3612501.1"/>
    <property type="molecule type" value="Genomic_DNA"/>
</dbReference>
<evidence type="ECO:0000313" key="2">
    <source>
        <dbReference type="Proteomes" id="UP001148018"/>
    </source>
</evidence>
<dbReference type="Proteomes" id="UP001148018">
    <property type="component" value="Unassembled WGS sequence"/>
</dbReference>
<evidence type="ECO:0000313" key="1">
    <source>
        <dbReference type="EMBL" id="KAJ3612501.1"/>
    </source>
</evidence>
<accession>A0A9Q0ESK5</accession>
<comment type="caution">
    <text evidence="1">The sequence shown here is derived from an EMBL/GenBank/DDBJ whole genome shotgun (WGS) entry which is preliminary data.</text>
</comment>
<gene>
    <name evidence="1" type="ORF">NHX12_020776</name>
</gene>
<name>A0A9Q0ESK5_9TELE</name>
<proteinExistence type="predicted"/>
<sequence>MLEHEPGGTVMRLVPQINAGMMKIQPGMCSGGGGGGGADHGGCKGGEGCNDRGLCLQRPDEGVQVAHGSPRALAARLSSGSAGFDVGGQVAIGISHWSSPFPAAAGRTLPSPDCVHSEAAGIPPISGDPEPVSCPASLSITPLPSLSGSQETLNDTNTSTYDVLVETSNYYPLEALPCSSCRFHGHRGCPGFPGES</sequence>
<dbReference type="AlphaFoldDB" id="A0A9Q0ESK5"/>
<keyword evidence="2" id="KW-1185">Reference proteome</keyword>
<reference evidence="1" key="1">
    <citation type="submission" date="2022-07" db="EMBL/GenBank/DDBJ databases">
        <title>Chromosome-level genome of Muraenolepis orangiensis.</title>
        <authorList>
            <person name="Kim J."/>
        </authorList>
    </citation>
    <scope>NUCLEOTIDE SEQUENCE</scope>
    <source>
        <strain evidence="1">KU_S4_2022</strain>
        <tissue evidence="1">Muscle</tissue>
    </source>
</reference>
<dbReference type="OrthoDB" id="8963058at2759"/>
<protein>
    <submittedName>
        <fullName evidence="1">Uncharacterized protein</fullName>
    </submittedName>
</protein>
<organism evidence="1 2">
    <name type="scientific">Muraenolepis orangiensis</name>
    <name type="common">Patagonian moray cod</name>
    <dbReference type="NCBI Taxonomy" id="630683"/>
    <lineage>
        <taxon>Eukaryota</taxon>
        <taxon>Metazoa</taxon>
        <taxon>Chordata</taxon>
        <taxon>Craniata</taxon>
        <taxon>Vertebrata</taxon>
        <taxon>Euteleostomi</taxon>
        <taxon>Actinopterygii</taxon>
        <taxon>Neopterygii</taxon>
        <taxon>Teleostei</taxon>
        <taxon>Neoteleostei</taxon>
        <taxon>Acanthomorphata</taxon>
        <taxon>Zeiogadaria</taxon>
        <taxon>Gadariae</taxon>
        <taxon>Gadiformes</taxon>
        <taxon>Muraenolepidoidei</taxon>
        <taxon>Muraenolepididae</taxon>
        <taxon>Muraenolepis</taxon>
    </lineage>
</organism>